<keyword evidence="3" id="KW-1185">Reference proteome</keyword>
<name>E2BXY8_HARSA</name>
<sequence>IKLQALLDHTVNRIIDRIIEMQKDVLLSLHPNVWSKLILISKWGCDGSSGHSMYKQKSDNEELLTDRNL</sequence>
<dbReference type="InParanoid" id="E2BXY8"/>
<organism evidence="3">
    <name type="scientific">Harpegnathos saltator</name>
    <name type="common">Jerdon's jumping ant</name>
    <dbReference type="NCBI Taxonomy" id="610380"/>
    <lineage>
        <taxon>Eukaryota</taxon>
        <taxon>Metazoa</taxon>
        <taxon>Ecdysozoa</taxon>
        <taxon>Arthropoda</taxon>
        <taxon>Hexapoda</taxon>
        <taxon>Insecta</taxon>
        <taxon>Pterygota</taxon>
        <taxon>Neoptera</taxon>
        <taxon>Endopterygota</taxon>
        <taxon>Hymenoptera</taxon>
        <taxon>Apocrita</taxon>
        <taxon>Aculeata</taxon>
        <taxon>Formicoidea</taxon>
        <taxon>Formicidae</taxon>
        <taxon>Ponerinae</taxon>
        <taxon>Ponerini</taxon>
        <taxon>Harpegnathos</taxon>
    </lineage>
</organism>
<gene>
    <name evidence="2" type="ORF">EAI_11831</name>
</gene>
<protein>
    <submittedName>
        <fullName evidence="2">Uncharacterized protein</fullName>
    </submittedName>
</protein>
<feature type="region of interest" description="Disordered" evidence="1">
    <location>
        <begin position="50"/>
        <end position="69"/>
    </location>
</feature>
<evidence type="ECO:0000313" key="2">
    <source>
        <dbReference type="EMBL" id="EFN79442.1"/>
    </source>
</evidence>
<dbReference type="EMBL" id="GL451359">
    <property type="protein sequence ID" value="EFN79442.1"/>
    <property type="molecule type" value="Genomic_DNA"/>
</dbReference>
<feature type="compositionally biased region" description="Basic and acidic residues" evidence="1">
    <location>
        <begin position="56"/>
        <end position="69"/>
    </location>
</feature>
<feature type="non-terminal residue" evidence="2">
    <location>
        <position position="1"/>
    </location>
</feature>
<evidence type="ECO:0000256" key="1">
    <source>
        <dbReference type="SAM" id="MobiDB-lite"/>
    </source>
</evidence>
<reference evidence="2 3" key="1">
    <citation type="journal article" date="2010" name="Science">
        <title>Genomic comparison of the ants Camponotus floridanus and Harpegnathos saltator.</title>
        <authorList>
            <person name="Bonasio R."/>
            <person name="Zhang G."/>
            <person name="Ye C."/>
            <person name="Mutti N.S."/>
            <person name="Fang X."/>
            <person name="Qin N."/>
            <person name="Donahue G."/>
            <person name="Yang P."/>
            <person name="Li Q."/>
            <person name="Li C."/>
            <person name="Zhang P."/>
            <person name="Huang Z."/>
            <person name="Berger S.L."/>
            <person name="Reinberg D."/>
            <person name="Wang J."/>
            <person name="Liebig J."/>
        </authorList>
    </citation>
    <scope>NUCLEOTIDE SEQUENCE [LARGE SCALE GENOMIC DNA]</scope>
    <source>
        <strain evidence="2 3">R22 G/1</strain>
    </source>
</reference>
<evidence type="ECO:0000313" key="3">
    <source>
        <dbReference type="Proteomes" id="UP000008237"/>
    </source>
</evidence>
<proteinExistence type="predicted"/>
<dbReference type="Proteomes" id="UP000008237">
    <property type="component" value="Unassembled WGS sequence"/>
</dbReference>
<accession>E2BXY8</accession>
<dbReference type="AlphaFoldDB" id="E2BXY8"/>
<feature type="non-terminal residue" evidence="2">
    <location>
        <position position="69"/>
    </location>
</feature>